<accession>A0A918RMS5</accession>
<name>A0A918RMS5_9SPHN</name>
<organism evidence="2 3">
    <name type="scientific">Novosphingobium arvoryzae</name>
    <dbReference type="NCBI Taxonomy" id="1256514"/>
    <lineage>
        <taxon>Bacteria</taxon>
        <taxon>Pseudomonadati</taxon>
        <taxon>Pseudomonadota</taxon>
        <taxon>Alphaproteobacteria</taxon>
        <taxon>Sphingomonadales</taxon>
        <taxon>Sphingomonadaceae</taxon>
        <taxon>Novosphingobium</taxon>
    </lineage>
</organism>
<dbReference type="Proteomes" id="UP000634139">
    <property type="component" value="Unassembled WGS sequence"/>
</dbReference>
<evidence type="ECO:0000313" key="3">
    <source>
        <dbReference type="Proteomes" id="UP000634139"/>
    </source>
</evidence>
<sequence length="598" mass="66573">MTTLRTAFALAAATLVASPALAAPAAQVAKPQTADAQFAGIADLFITLSTRLSPVEATVLGEHRHDHLLPDVTAKGRAARAAAWRQLLGALGRIDRAQLSRENQVDAAMLENELRYRLWMQDTVQDWAWNAQVYNDIAAGALYGLAARDFAPWDVRLKSATARMEALPRFLRESRRQLVPARVPRVFAEVVASQNGGIVEIAEGMLAPQAGVLKPADRARFDTALKNLKQAVAEQQVWLDTVLVPQAKGDFRLGAQIYDQKMQFALLSDITRPQLKQRAEAAFAATRAEMYALSRKALADRNSTLEMPDAPNAAQQQAVIEAALALSYAKRPPRDQLEQRARETLAEATEFVRANNLIRMPDGPVRVITMPKFQQGNSVAYNDPPGPLERHLQNFYAVSPVPAEWSEEQATSYLSEYNDYMIHDLGIHEAMPGHYTQLDHSNRSPSTLRAVLWSGPFVEGWAVYAEGVMKDAGYLNGDPLFALTVLKMRLRSITNTLLDIGIHTEGMGREAAMDLMMRGAFQQEREAAGKWVRASLTSVQLLSYFTGYEEHKDLRAEAERRWGKDFTLRRYHDTVLSYGSPPAKYVRSLMFEEPVTAR</sequence>
<dbReference type="InterPro" id="IPR010281">
    <property type="entry name" value="DUF885"/>
</dbReference>
<evidence type="ECO:0000256" key="1">
    <source>
        <dbReference type="SAM" id="SignalP"/>
    </source>
</evidence>
<dbReference type="AlphaFoldDB" id="A0A918RMS5"/>
<gene>
    <name evidence="2" type="ORF">GCM10011617_25450</name>
</gene>
<feature type="chain" id="PRO_5037805235" description="DUF885 domain-containing protein" evidence="1">
    <location>
        <begin position="23"/>
        <end position="598"/>
    </location>
</feature>
<proteinExistence type="predicted"/>
<keyword evidence="1" id="KW-0732">Signal</keyword>
<dbReference type="Pfam" id="PF05960">
    <property type="entry name" value="DUF885"/>
    <property type="match status" value="1"/>
</dbReference>
<comment type="caution">
    <text evidence="2">The sequence shown here is derived from an EMBL/GenBank/DDBJ whole genome shotgun (WGS) entry which is preliminary data.</text>
</comment>
<reference evidence="2" key="2">
    <citation type="submission" date="2020-09" db="EMBL/GenBank/DDBJ databases">
        <authorList>
            <person name="Sun Q."/>
            <person name="Kim S."/>
        </authorList>
    </citation>
    <scope>NUCLEOTIDE SEQUENCE</scope>
    <source>
        <strain evidence="2">KCTC 32422</strain>
    </source>
</reference>
<dbReference type="EMBL" id="BMZD01000006">
    <property type="protein sequence ID" value="GHA03333.1"/>
    <property type="molecule type" value="Genomic_DNA"/>
</dbReference>
<reference evidence="2" key="1">
    <citation type="journal article" date="2014" name="Int. J. Syst. Evol. Microbiol.">
        <title>Complete genome sequence of Corynebacterium casei LMG S-19264T (=DSM 44701T), isolated from a smear-ripened cheese.</title>
        <authorList>
            <consortium name="US DOE Joint Genome Institute (JGI-PGF)"/>
            <person name="Walter F."/>
            <person name="Albersmeier A."/>
            <person name="Kalinowski J."/>
            <person name="Ruckert C."/>
        </authorList>
    </citation>
    <scope>NUCLEOTIDE SEQUENCE</scope>
    <source>
        <strain evidence="2">KCTC 32422</strain>
    </source>
</reference>
<keyword evidence="3" id="KW-1185">Reference proteome</keyword>
<evidence type="ECO:0000313" key="2">
    <source>
        <dbReference type="EMBL" id="GHA03333.1"/>
    </source>
</evidence>
<protein>
    <recommendedName>
        <fullName evidence="4">DUF885 domain-containing protein</fullName>
    </recommendedName>
</protein>
<feature type="signal peptide" evidence="1">
    <location>
        <begin position="1"/>
        <end position="22"/>
    </location>
</feature>
<dbReference type="PANTHER" id="PTHR33361">
    <property type="entry name" value="GLR0591 PROTEIN"/>
    <property type="match status" value="1"/>
</dbReference>
<dbReference type="RefSeq" id="WP_189542145.1">
    <property type="nucleotide sequence ID" value="NZ_BMZD01000006.1"/>
</dbReference>
<evidence type="ECO:0008006" key="4">
    <source>
        <dbReference type="Google" id="ProtNLM"/>
    </source>
</evidence>
<dbReference type="PANTHER" id="PTHR33361:SF15">
    <property type="entry name" value="DUF885 FAMILY LIPOPROTEIN"/>
    <property type="match status" value="1"/>
</dbReference>